<reference evidence="3 4" key="1">
    <citation type="journal article" date="2011" name="Nat. Biotechnol.">
        <title>Comparative genomic analysis of the thermophilic biomass-degrading fungi Myceliophthora thermophila and Thielavia terrestris.</title>
        <authorList>
            <person name="Berka R.M."/>
            <person name="Grigoriev I.V."/>
            <person name="Otillar R."/>
            <person name="Salamov A."/>
            <person name="Grimwood J."/>
            <person name="Reid I."/>
            <person name="Ishmael N."/>
            <person name="John T."/>
            <person name="Darmond C."/>
            <person name="Moisan M.-C."/>
            <person name="Henrissat B."/>
            <person name="Coutinho P.M."/>
            <person name="Lombard V."/>
            <person name="Natvig D.O."/>
            <person name="Lindquist E."/>
            <person name="Schmutz J."/>
            <person name="Lucas S."/>
            <person name="Harris P."/>
            <person name="Powlowski J."/>
            <person name="Bellemare A."/>
            <person name="Taylor D."/>
            <person name="Butler G."/>
            <person name="de Vries R.P."/>
            <person name="Allijn I.E."/>
            <person name="van den Brink J."/>
            <person name="Ushinsky S."/>
            <person name="Storms R."/>
            <person name="Powell A.J."/>
            <person name="Paulsen I.T."/>
            <person name="Elbourne L.D.H."/>
            <person name="Baker S.E."/>
            <person name="Magnuson J."/>
            <person name="LaBoissiere S."/>
            <person name="Clutterbuck A.J."/>
            <person name="Martinez D."/>
            <person name="Wogulis M."/>
            <person name="de Leon A.L."/>
            <person name="Rey M.W."/>
            <person name="Tsang A."/>
        </authorList>
    </citation>
    <scope>NUCLEOTIDE SEQUENCE [LARGE SCALE GENOMIC DNA]</scope>
    <source>
        <strain evidence="4">ATCC 38088 / NRRL 8126</strain>
    </source>
</reference>
<evidence type="ECO:0000256" key="2">
    <source>
        <dbReference type="SAM" id="SignalP"/>
    </source>
</evidence>
<name>G2QWH2_THETT</name>
<dbReference type="STRING" id="578455.G2QWH2"/>
<dbReference type="RefSeq" id="XP_003651083.1">
    <property type="nucleotide sequence ID" value="XM_003651035.1"/>
</dbReference>
<evidence type="ECO:0000313" key="3">
    <source>
        <dbReference type="EMBL" id="AEO64747.1"/>
    </source>
</evidence>
<gene>
    <name evidence="3" type="ORF">THITE_2111054</name>
</gene>
<accession>G2QWH2</accession>
<evidence type="ECO:0000313" key="4">
    <source>
        <dbReference type="Proteomes" id="UP000008181"/>
    </source>
</evidence>
<proteinExistence type="predicted"/>
<feature type="signal peptide" evidence="2">
    <location>
        <begin position="1"/>
        <end position="17"/>
    </location>
</feature>
<dbReference type="PANTHER" id="PTHR35605">
    <property type="entry name" value="ECP2 EFFECTOR PROTEIN DOMAIN-CONTAINING PROTEIN-RELATED"/>
    <property type="match status" value="1"/>
</dbReference>
<dbReference type="GeneID" id="11523632"/>
<dbReference type="AlphaFoldDB" id="G2QWH2"/>
<evidence type="ECO:0008006" key="5">
    <source>
        <dbReference type="Google" id="ProtNLM"/>
    </source>
</evidence>
<feature type="chain" id="PRO_5003436015" description="Ecp2 effector protein domain-containing protein" evidence="2">
    <location>
        <begin position="18"/>
        <end position="257"/>
    </location>
</feature>
<evidence type="ECO:0000256" key="1">
    <source>
        <dbReference type="SAM" id="MobiDB-lite"/>
    </source>
</evidence>
<dbReference type="eggNOG" id="ENOG502SRRT">
    <property type="taxonomic scope" value="Eukaryota"/>
</dbReference>
<protein>
    <recommendedName>
        <fullName evidence="5">Ecp2 effector protein domain-containing protein</fullName>
    </recommendedName>
</protein>
<dbReference type="OrthoDB" id="4575253at2759"/>
<dbReference type="EMBL" id="CP003009">
    <property type="protein sequence ID" value="AEO64747.1"/>
    <property type="molecule type" value="Genomic_DNA"/>
</dbReference>
<dbReference type="PANTHER" id="PTHR35605:SF1">
    <property type="entry name" value="ECP2 EFFECTOR PROTEIN DOMAIN-CONTAINING PROTEIN-RELATED"/>
    <property type="match status" value="1"/>
</dbReference>
<dbReference type="HOGENOM" id="CLU_089018_0_0_1"/>
<organism evidence="3 4">
    <name type="scientific">Thermothielavioides terrestris (strain ATCC 38088 / NRRL 8126)</name>
    <name type="common">Thielavia terrestris</name>
    <dbReference type="NCBI Taxonomy" id="578455"/>
    <lineage>
        <taxon>Eukaryota</taxon>
        <taxon>Fungi</taxon>
        <taxon>Dikarya</taxon>
        <taxon>Ascomycota</taxon>
        <taxon>Pezizomycotina</taxon>
        <taxon>Sordariomycetes</taxon>
        <taxon>Sordariomycetidae</taxon>
        <taxon>Sordariales</taxon>
        <taxon>Chaetomiaceae</taxon>
        <taxon>Thermothielavioides</taxon>
        <taxon>Thermothielavioides terrestris</taxon>
    </lineage>
</organism>
<keyword evidence="4" id="KW-1185">Reference proteome</keyword>
<feature type="region of interest" description="Disordered" evidence="1">
    <location>
        <begin position="80"/>
        <end position="125"/>
    </location>
</feature>
<keyword evidence="2" id="KW-0732">Signal</keyword>
<dbReference type="Proteomes" id="UP000008181">
    <property type="component" value="Chromosome 1"/>
</dbReference>
<dbReference type="KEGG" id="ttt:THITE_2111054"/>
<sequence length="257" mass="26866">MRFTILAAALFSVGALASTPDPMEGFNIQIMQWHVQVFPGGPTIVLNGTAEEVHKQLLKQNPHWDIDLARHAVSAPSAAWDAGANSGAGAGDGESDDSGAGNHTTPTPTPTSRTRHKRAATAAAAAAAAAPAPAGAVVEKRATFEQGHYFCGGRWEYASFYQLMLGVQYLRRIGGPVHLNPGPSNCARVSCAYDAAIWVCNDNPTDWVVGSFGEIADGADILLNNCGQAGNGGQGAVAAGQIFHPDNWNVIMRADSC</sequence>